<protein>
    <submittedName>
        <fullName evidence="1">Uncharacterized protein</fullName>
    </submittedName>
</protein>
<dbReference type="Proteomes" id="UP000244803">
    <property type="component" value="Chromosome 1"/>
</dbReference>
<sequence>MTTRYLQLNRPCRNKNPLWIKVMSFWCIYCI</sequence>
<name>A0A976XJ37_THEOR</name>
<evidence type="ECO:0000313" key="2">
    <source>
        <dbReference type="Proteomes" id="UP000244803"/>
    </source>
</evidence>
<evidence type="ECO:0000313" key="1">
    <source>
        <dbReference type="EMBL" id="UVC53990.1"/>
    </source>
</evidence>
<dbReference type="AlphaFoldDB" id="A0A976XJ37"/>
<accession>A0A976XJ37</accession>
<gene>
    <name evidence="1" type="ORF">MACJ_003313</name>
</gene>
<proteinExistence type="predicted"/>
<dbReference type="EMBL" id="CP056065">
    <property type="protein sequence ID" value="UVC53990.1"/>
    <property type="molecule type" value="Genomic_DNA"/>
</dbReference>
<reference evidence="1" key="1">
    <citation type="submission" date="2022-07" db="EMBL/GenBank/DDBJ databases">
        <title>Evaluation of T. orientalis genome assembly methods using nanopore sequencing and analysis of variation between genomes.</title>
        <authorList>
            <person name="Yam J."/>
            <person name="Micallef M.L."/>
            <person name="Liu M."/>
            <person name="Djordjevic S.P."/>
            <person name="Bogema D.R."/>
            <person name="Jenkins C."/>
        </authorList>
    </citation>
    <scope>NUCLEOTIDE SEQUENCE</scope>
    <source>
        <strain evidence="1">Fish Creek</strain>
    </source>
</reference>
<organism evidence="1 2">
    <name type="scientific">Theileria orientalis</name>
    <dbReference type="NCBI Taxonomy" id="68886"/>
    <lineage>
        <taxon>Eukaryota</taxon>
        <taxon>Sar</taxon>
        <taxon>Alveolata</taxon>
        <taxon>Apicomplexa</taxon>
        <taxon>Aconoidasida</taxon>
        <taxon>Piroplasmida</taxon>
        <taxon>Theileriidae</taxon>
        <taxon>Theileria</taxon>
    </lineage>
</organism>